<protein>
    <submittedName>
        <fullName evidence="1">Streptomycin resistance protein</fullName>
    </submittedName>
</protein>
<dbReference type="GO" id="GO:0016773">
    <property type="term" value="F:phosphotransferase activity, alcohol group as acceptor"/>
    <property type="evidence" value="ECO:0007669"/>
    <property type="project" value="InterPro"/>
</dbReference>
<dbReference type="Proteomes" id="UP000191987">
    <property type="component" value="Unassembled WGS sequence"/>
</dbReference>
<evidence type="ECO:0000313" key="1">
    <source>
        <dbReference type="EMBL" id="CUX23445.1"/>
    </source>
</evidence>
<dbReference type="Pfam" id="PF04655">
    <property type="entry name" value="APH_6_hur"/>
    <property type="match status" value="1"/>
</dbReference>
<name>A0A1S7PLZ0_9HYPH</name>
<gene>
    <name evidence="1" type="primary">strB</name>
    <name evidence="1" type="ORF">AGR7C_Cc160165</name>
</gene>
<dbReference type="GO" id="GO:0019748">
    <property type="term" value="P:secondary metabolic process"/>
    <property type="evidence" value="ECO:0007669"/>
    <property type="project" value="InterPro"/>
</dbReference>
<proteinExistence type="predicted"/>
<dbReference type="InterPro" id="IPR011009">
    <property type="entry name" value="Kinase-like_dom_sf"/>
</dbReference>
<dbReference type="RefSeq" id="WP_080817201.1">
    <property type="nucleotide sequence ID" value="NZ_LT009748.1"/>
</dbReference>
<dbReference type="EMBL" id="FBWG01000008">
    <property type="protein sequence ID" value="CUX23445.1"/>
    <property type="molecule type" value="Genomic_DNA"/>
</dbReference>
<sequence>MNIAPPSFPASWNIEAAKPIADTPAGVVYELTRGDGSLAVAKILKKKVLKDSLRGADFIKWRAGIGCVELLDRSDDILLMEHAGTETLRDVLFRDGNDDATTEIAADVLLRYHQPSQQQPPSSLLTLPRYFESLFRKAEQDSTDGMDSPYIEAATLAQTLIDRQRDVKPLHGDLHHENIMRSERGWIIIDPAGLIGDAALDVANMFSNPLDRFDLTRSEARIASMAAIFAKALQRDERLLLQYAFAYGCLSAAWHEEDGNAEERDNELAVAATIKTVLGQF</sequence>
<dbReference type="InterPro" id="IPR006748">
    <property type="entry name" value="NH2Glyco/OHUrea_AB-resist_kin"/>
</dbReference>
<reference evidence="1 2" key="1">
    <citation type="submission" date="2016-01" db="EMBL/GenBank/DDBJ databases">
        <authorList>
            <person name="Oliw E.H."/>
        </authorList>
    </citation>
    <scope>NUCLEOTIDE SEQUENCE [LARGE SCALE GENOMIC DNA]</scope>
    <source>
        <strain evidence="1 2">Zutra 3-1</strain>
    </source>
</reference>
<dbReference type="AlphaFoldDB" id="A0A1S7PLZ0"/>
<evidence type="ECO:0000313" key="2">
    <source>
        <dbReference type="Proteomes" id="UP000191987"/>
    </source>
</evidence>
<dbReference type="Gene3D" id="1.10.510.10">
    <property type="entry name" value="Transferase(Phosphotransferase) domain 1"/>
    <property type="match status" value="1"/>
</dbReference>
<accession>A0A1S7PLZ0</accession>
<organism evidence="1 2">
    <name type="scientific">Agrobacterium deltaense Zutra 3/1</name>
    <dbReference type="NCBI Taxonomy" id="1183427"/>
    <lineage>
        <taxon>Bacteria</taxon>
        <taxon>Pseudomonadati</taxon>
        <taxon>Pseudomonadota</taxon>
        <taxon>Alphaproteobacteria</taxon>
        <taxon>Hyphomicrobiales</taxon>
        <taxon>Rhizobiaceae</taxon>
        <taxon>Rhizobium/Agrobacterium group</taxon>
        <taxon>Agrobacterium</taxon>
    </lineage>
</organism>
<dbReference type="SUPFAM" id="SSF56112">
    <property type="entry name" value="Protein kinase-like (PK-like)"/>
    <property type="match status" value="1"/>
</dbReference>